<accession>A0ABN7W8K8</accession>
<dbReference type="InterPro" id="IPR011043">
    <property type="entry name" value="Gal_Oxase/kelch_b-propeller"/>
</dbReference>
<dbReference type="SUPFAM" id="SSF50965">
    <property type="entry name" value="Galactose oxidase, central domain"/>
    <property type="match status" value="1"/>
</dbReference>
<evidence type="ECO:0000313" key="2">
    <source>
        <dbReference type="Proteomes" id="UP000789901"/>
    </source>
</evidence>
<sequence length="154" mass="16773">ISIFDTTNLKWLSMTTHGDQIGSRFGHSAVLTQNGFIIIYGGLGSTFTQVLPDVAVLDVNTTPYAWKAITDKAPQALTYHSARQIVPSQPLPASSKMTLNNNLYIFNTKNYTWVNKFDASNIYGSNSTNSDSITLGEKINIGIGVVIAVSIMQL</sequence>
<dbReference type="Gene3D" id="2.120.10.80">
    <property type="entry name" value="Kelch-type beta propeller"/>
    <property type="match status" value="1"/>
</dbReference>
<reference evidence="1 2" key="1">
    <citation type="submission" date="2021-06" db="EMBL/GenBank/DDBJ databases">
        <authorList>
            <person name="Kallberg Y."/>
            <person name="Tangrot J."/>
            <person name="Rosling A."/>
        </authorList>
    </citation>
    <scope>NUCLEOTIDE SEQUENCE [LARGE SCALE GENOMIC DNA]</scope>
    <source>
        <strain evidence="1 2">120-4 pot B 10/14</strain>
    </source>
</reference>
<dbReference type="Proteomes" id="UP000789901">
    <property type="component" value="Unassembled WGS sequence"/>
</dbReference>
<name>A0ABN7W8K8_GIGMA</name>
<gene>
    <name evidence="1" type="ORF">GMARGA_LOCUS27805</name>
</gene>
<dbReference type="EMBL" id="CAJVQB010034549">
    <property type="protein sequence ID" value="CAG8821326.1"/>
    <property type="molecule type" value="Genomic_DNA"/>
</dbReference>
<comment type="caution">
    <text evidence="1">The sequence shown here is derived from an EMBL/GenBank/DDBJ whole genome shotgun (WGS) entry which is preliminary data.</text>
</comment>
<evidence type="ECO:0000313" key="1">
    <source>
        <dbReference type="EMBL" id="CAG8821326.1"/>
    </source>
</evidence>
<organism evidence="1 2">
    <name type="scientific">Gigaspora margarita</name>
    <dbReference type="NCBI Taxonomy" id="4874"/>
    <lineage>
        <taxon>Eukaryota</taxon>
        <taxon>Fungi</taxon>
        <taxon>Fungi incertae sedis</taxon>
        <taxon>Mucoromycota</taxon>
        <taxon>Glomeromycotina</taxon>
        <taxon>Glomeromycetes</taxon>
        <taxon>Diversisporales</taxon>
        <taxon>Gigasporaceae</taxon>
        <taxon>Gigaspora</taxon>
    </lineage>
</organism>
<dbReference type="InterPro" id="IPR015915">
    <property type="entry name" value="Kelch-typ_b-propeller"/>
</dbReference>
<feature type="non-terminal residue" evidence="1">
    <location>
        <position position="1"/>
    </location>
</feature>
<protein>
    <submittedName>
        <fullName evidence="1">2355_t:CDS:1</fullName>
    </submittedName>
</protein>
<keyword evidence="2" id="KW-1185">Reference proteome</keyword>
<proteinExistence type="predicted"/>